<sequence length="122" mass="13705">IIPEPILLSLLVTLSEQPSSPTCQPSSTYHSPPSSIAAPLYPSHITVRLSHSSLYPSDSLFMSCPFSPHSHALFSRPLKWNGCGKPAAVSRQRSSIRRRAVENKETHWWRHEGDEKEPKSNY</sequence>
<feature type="non-terminal residue" evidence="2">
    <location>
        <position position="1"/>
    </location>
</feature>
<organism evidence="2 3">
    <name type="scientific">Stylosanthes scabra</name>
    <dbReference type="NCBI Taxonomy" id="79078"/>
    <lineage>
        <taxon>Eukaryota</taxon>
        <taxon>Viridiplantae</taxon>
        <taxon>Streptophyta</taxon>
        <taxon>Embryophyta</taxon>
        <taxon>Tracheophyta</taxon>
        <taxon>Spermatophyta</taxon>
        <taxon>Magnoliopsida</taxon>
        <taxon>eudicotyledons</taxon>
        <taxon>Gunneridae</taxon>
        <taxon>Pentapetalae</taxon>
        <taxon>rosids</taxon>
        <taxon>fabids</taxon>
        <taxon>Fabales</taxon>
        <taxon>Fabaceae</taxon>
        <taxon>Papilionoideae</taxon>
        <taxon>50 kb inversion clade</taxon>
        <taxon>dalbergioids sensu lato</taxon>
        <taxon>Dalbergieae</taxon>
        <taxon>Pterocarpus clade</taxon>
        <taxon>Stylosanthes</taxon>
    </lineage>
</organism>
<evidence type="ECO:0000313" key="3">
    <source>
        <dbReference type="Proteomes" id="UP001341840"/>
    </source>
</evidence>
<keyword evidence="3" id="KW-1185">Reference proteome</keyword>
<proteinExistence type="predicted"/>
<feature type="compositionally biased region" description="Basic and acidic residues" evidence="1">
    <location>
        <begin position="99"/>
        <end position="122"/>
    </location>
</feature>
<protein>
    <submittedName>
        <fullName evidence="2">Uncharacterized protein</fullName>
    </submittedName>
</protein>
<reference evidence="2 3" key="1">
    <citation type="journal article" date="2023" name="Plants (Basel)">
        <title>Bridging the Gap: Combining Genomics and Transcriptomics Approaches to Understand Stylosanthes scabra, an Orphan Legume from the Brazilian Caatinga.</title>
        <authorList>
            <person name="Ferreira-Neto J.R.C."/>
            <person name="da Silva M.D."/>
            <person name="Binneck E."/>
            <person name="de Melo N.F."/>
            <person name="da Silva R.H."/>
            <person name="de Melo A.L.T.M."/>
            <person name="Pandolfi V."/>
            <person name="Bustamante F.O."/>
            <person name="Brasileiro-Vidal A.C."/>
            <person name="Benko-Iseppon A.M."/>
        </authorList>
    </citation>
    <scope>NUCLEOTIDE SEQUENCE [LARGE SCALE GENOMIC DNA]</scope>
    <source>
        <tissue evidence="2">Leaves</tissue>
    </source>
</reference>
<name>A0ABU6X198_9FABA</name>
<dbReference type="EMBL" id="JASCZI010185245">
    <property type="protein sequence ID" value="MED6190430.1"/>
    <property type="molecule type" value="Genomic_DNA"/>
</dbReference>
<gene>
    <name evidence="2" type="ORF">PIB30_105852</name>
</gene>
<feature type="region of interest" description="Disordered" evidence="1">
    <location>
        <begin position="91"/>
        <end position="122"/>
    </location>
</feature>
<comment type="caution">
    <text evidence="2">The sequence shown here is derived from an EMBL/GenBank/DDBJ whole genome shotgun (WGS) entry which is preliminary data.</text>
</comment>
<evidence type="ECO:0000313" key="2">
    <source>
        <dbReference type="EMBL" id="MED6190430.1"/>
    </source>
</evidence>
<accession>A0ABU6X198</accession>
<evidence type="ECO:0000256" key="1">
    <source>
        <dbReference type="SAM" id="MobiDB-lite"/>
    </source>
</evidence>
<dbReference type="Proteomes" id="UP001341840">
    <property type="component" value="Unassembled WGS sequence"/>
</dbReference>